<evidence type="ECO:0000259" key="1">
    <source>
        <dbReference type="Pfam" id="PF13021"/>
    </source>
</evidence>
<evidence type="ECO:0000313" key="2">
    <source>
        <dbReference type="EMBL" id="UPK69472.1"/>
    </source>
</evidence>
<name>A0ABY4I094_CHIFI</name>
<organism evidence="2 3">
    <name type="scientific">Chitinophaga filiformis</name>
    <name type="common">Myxococcus filiformis</name>
    <name type="synonym">Flexibacter filiformis</name>
    <dbReference type="NCBI Taxonomy" id="104663"/>
    <lineage>
        <taxon>Bacteria</taxon>
        <taxon>Pseudomonadati</taxon>
        <taxon>Bacteroidota</taxon>
        <taxon>Chitinophagia</taxon>
        <taxon>Chitinophagales</taxon>
        <taxon>Chitinophagaceae</taxon>
        <taxon>Chitinophaga</taxon>
    </lineage>
</organism>
<sequence>MTAEEFKIFWTSNYPDTIPIGHHFRHDYADRWFRIHSLPDSRRYPSGPKDWDILLSRQNIILTDLFTNGSPFVLVTGEFYIEGYTDSSATNETASVKPFAFTRLEPIDLHLHDPVNYEKGQIYTLMFTEQVWSHHKYDEILRDVAEDNLRVFFVSICNNCIVAPYDGGMDIILRDSSTRDLYKERYRQWLSSREDGL</sequence>
<evidence type="ECO:0000313" key="3">
    <source>
        <dbReference type="Proteomes" id="UP000830198"/>
    </source>
</evidence>
<accession>A0ABY4I094</accession>
<dbReference type="Pfam" id="PF13021">
    <property type="entry name" value="DUF3885"/>
    <property type="match status" value="1"/>
</dbReference>
<feature type="domain" description="DUF3885" evidence="1">
    <location>
        <begin position="20"/>
        <end position="193"/>
    </location>
</feature>
<gene>
    <name evidence="2" type="ORF">MYF79_31400</name>
</gene>
<dbReference type="Proteomes" id="UP000830198">
    <property type="component" value="Chromosome"/>
</dbReference>
<proteinExistence type="predicted"/>
<dbReference type="EMBL" id="CP095855">
    <property type="protein sequence ID" value="UPK69472.1"/>
    <property type="molecule type" value="Genomic_DNA"/>
</dbReference>
<protein>
    <recommendedName>
        <fullName evidence="1">DUF3885 domain-containing protein</fullName>
    </recommendedName>
</protein>
<dbReference type="InterPro" id="IPR024976">
    <property type="entry name" value="DUF3885"/>
</dbReference>
<dbReference type="RefSeq" id="WP_247811762.1">
    <property type="nucleotide sequence ID" value="NZ_CP095855.1"/>
</dbReference>
<keyword evidence="3" id="KW-1185">Reference proteome</keyword>
<reference evidence="2 3" key="1">
    <citation type="submission" date="2022-04" db="EMBL/GenBank/DDBJ databases">
        <title>The arsenic-methylating capacity of Chitinophaga filiformis YT5 during chitin decomposition.</title>
        <authorList>
            <person name="Chen G."/>
            <person name="Liang Y."/>
        </authorList>
    </citation>
    <scope>NUCLEOTIDE SEQUENCE [LARGE SCALE GENOMIC DNA]</scope>
    <source>
        <strain evidence="2 3">YT5</strain>
    </source>
</reference>